<protein>
    <recommendedName>
        <fullName evidence="2">N-acetylmuramoyl-L-alanine amidase</fullName>
        <ecNumber evidence="2">3.5.1.28</ecNumber>
    </recommendedName>
</protein>
<sequence>MPDALPITADPLPYQDLLEARPLDRIDLVVIHCTELPDLATARHYGEQPRYASGTGNSGHWYIDRDGGVQQWIAPERVAHHVRGLNARSVGIELVNRGRYPHWLHADHQAMDEPYPEAQIEALLALLDRLRQTLPALRWIAGHEDLDTAQVPAEDAPTVLVARKRDPGPLFPWERVLARAGLERLLP</sequence>
<evidence type="ECO:0000256" key="1">
    <source>
        <dbReference type="ARBA" id="ARBA00001561"/>
    </source>
</evidence>
<dbReference type="RefSeq" id="WP_130551701.1">
    <property type="nucleotide sequence ID" value="NZ_SHMC01000004.1"/>
</dbReference>
<dbReference type="GO" id="GO:0019867">
    <property type="term" value="C:outer membrane"/>
    <property type="evidence" value="ECO:0007669"/>
    <property type="project" value="TreeGrafter"/>
</dbReference>
<dbReference type="Pfam" id="PF01510">
    <property type="entry name" value="Amidase_2"/>
    <property type="match status" value="1"/>
</dbReference>
<dbReference type="GO" id="GO:0071555">
    <property type="term" value="P:cell wall organization"/>
    <property type="evidence" value="ECO:0007669"/>
    <property type="project" value="UniProtKB-KW"/>
</dbReference>
<evidence type="ECO:0000256" key="2">
    <source>
        <dbReference type="ARBA" id="ARBA00011901"/>
    </source>
</evidence>
<dbReference type="InterPro" id="IPR051206">
    <property type="entry name" value="NAMLAA_amidase_2"/>
</dbReference>
<dbReference type="GO" id="GO:0009254">
    <property type="term" value="P:peptidoglycan turnover"/>
    <property type="evidence" value="ECO:0007669"/>
    <property type="project" value="TreeGrafter"/>
</dbReference>
<dbReference type="SUPFAM" id="SSF55846">
    <property type="entry name" value="N-acetylmuramoyl-L-alanine amidase-like"/>
    <property type="match status" value="1"/>
</dbReference>
<evidence type="ECO:0000313" key="7">
    <source>
        <dbReference type="Proteomes" id="UP000292627"/>
    </source>
</evidence>
<dbReference type="InterPro" id="IPR036505">
    <property type="entry name" value="Amidase/PGRP_sf"/>
</dbReference>
<dbReference type="PANTHER" id="PTHR30417:SF1">
    <property type="entry name" value="N-ACETYLMURAMOYL-L-ALANINE AMIDASE AMID"/>
    <property type="match status" value="1"/>
</dbReference>
<dbReference type="SMART" id="SM00644">
    <property type="entry name" value="Ami_2"/>
    <property type="match status" value="1"/>
</dbReference>
<gene>
    <name evidence="6" type="ORF">EA660_11530</name>
</gene>
<dbReference type="InterPro" id="IPR002502">
    <property type="entry name" value="Amidase_domain"/>
</dbReference>
<evidence type="ECO:0000259" key="5">
    <source>
        <dbReference type="SMART" id="SM00644"/>
    </source>
</evidence>
<comment type="caution">
    <text evidence="6">The sequence shown here is derived from an EMBL/GenBank/DDBJ whole genome shotgun (WGS) entry which is preliminary data.</text>
</comment>
<keyword evidence="3" id="KW-0378">Hydrolase</keyword>
<evidence type="ECO:0000256" key="4">
    <source>
        <dbReference type="ARBA" id="ARBA00023316"/>
    </source>
</evidence>
<dbReference type="Proteomes" id="UP000292627">
    <property type="component" value="Unassembled WGS sequence"/>
</dbReference>
<dbReference type="Gene3D" id="3.40.80.10">
    <property type="entry name" value="Peptidoglycan recognition protein-like"/>
    <property type="match status" value="1"/>
</dbReference>
<keyword evidence="4" id="KW-0961">Cell wall biogenesis/degradation</keyword>
<name>A0A4Q8L8E4_9GAMM</name>
<dbReference type="EC" id="3.5.1.28" evidence="2"/>
<dbReference type="AlphaFoldDB" id="A0A4Q8L8E4"/>
<feature type="domain" description="N-acetylmuramoyl-L-alanine amidase" evidence="5">
    <location>
        <begin position="15"/>
        <end position="158"/>
    </location>
</feature>
<organism evidence="6 7">
    <name type="scientific">Pseudoxanthomonas winnipegensis</name>
    <dbReference type="NCBI Taxonomy" id="2480810"/>
    <lineage>
        <taxon>Bacteria</taxon>
        <taxon>Pseudomonadati</taxon>
        <taxon>Pseudomonadota</taxon>
        <taxon>Gammaproteobacteria</taxon>
        <taxon>Lysobacterales</taxon>
        <taxon>Lysobacteraceae</taxon>
        <taxon>Pseudoxanthomonas</taxon>
    </lineage>
</organism>
<reference evidence="6 7" key="1">
    <citation type="submission" date="2019-02" db="EMBL/GenBank/DDBJ databases">
        <title>WGS of Pseudoxanthomonas species novum from clinical isolates.</title>
        <authorList>
            <person name="Bernier A.-M."/>
            <person name="Bernard K."/>
            <person name="Vachon A."/>
        </authorList>
    </citation>
    <scope>NUCLEOTIDE SEQUENCE [LARGE SCALE GENOMIC DNA]</scope>
    <source>
        <strain evidence="6 7">NML171200</strain>
    </source>
</reference>
<accession>A0A4Q8L8E4</accession>
<dbReference type="OrthoDB" id="9794842at2"/>
<proteinExistence type="predicted"/>
<comment type="catalytic activity">
    <reaction evidence="1">
        <text>Hydrolyzes the link between N-acetylmuramoyl residues and L-amino acid residues in certain cell-wall glycopeptides.</text>
        <dbReference type="EC" id="3.5.1.28"/>
    </reaction>
</comment>
<dbReference type="CDD" id="cd06583">
    <property type="entry name" value="PGRP"/>
    <property type="match status" value="1"/>
</dbReference>
<dbReference type="GO" id="GO:0008745">
    <property type="term" value="F:N-acetylmuramoyl-L-alanine amidase activity"/>
    <property type="evidence" value="ECO:0007669"/>
    <property type="project" value="UniProtKB-EC"/>
</dbReference>
<evidence type="ECO:0000313" key="6">
    <source>
        <dbReference type="EMBL" id="TAA24362.1"/>
    </source>
</evidence>
<evidence type="ECO:0000256" key="3">
    <source>
        <dbReference type="ARBA" id="ARBA00022801"/>
    </source>
</evidence>
<dbReference type="PANTHER" id="PTHR30417">
    <property type="entry name" value="N-ACETYLMURAMOYL-L-ALANINE AMIDASE AMID"/>
    <property type="match status" value="1"/>
</dbReference>
<dbReference type="EMBL" id="SHMC01000004">
    <property type="protein sequence ID" value="TAA24362.1"/>
    <property type="molecule type" value="Genomic_DNA"/>
</dbReference>
<dbReference type="GO" id="GO:0009253">
    <property type="term" value="P:peptidoglycan catabolic process"/>
    <property type="evidence" value="ECO:0007669"/>
    <property type="project" value="InterPro"/>
</dbReference>